<evidence type="ECO:0000313" key="10">
    <source>
        <dbReference type="Proteomes" id="UP000094067"/>
    </source>
</evidence>
<protein>
    <submittedName>
        <fullName evidence="9">Putative multiple-sugar transport system permease YteP</fullName>
    </submittedName>
</protein>
<dbReference type="CDD" id="cd06261">
    <property type="entry name" value="TM_PBP2"/>
    <property type="match status" value="1"/>
</dbReference>
<evidence type="ECO:0000256" key="4">
    <source>
        <dbReference type="ARBA" id="ARBA00022692"/>
    </source>
</evidence>
<evidence type="ECO:0000313" key="9">
    <source>
        <dbReference type="EMBL" id="ODM06995.1"/>
    </source>
</evidence>
<gene>
    <name evidence="9" type="primary">yteP_45</name>
    <name evidence="9" type="ORF">BEI61_02885</name>
</gene>
<comment type="subcellular location">
    <subcellularLocation>
        <location evidence="1 7">Cell membrane</location>
        <topology evidence="1 7">Multi-pass membrane protein</topology>
    </subcellularLocation>
</comment>
<dbReference type="RefSeq" id="WP_069152752.1">
    <property type="nucleotide sequence ID" value="NZ_CAJLDD010000006.1"/>
</dbReference>
<sequence>MKKVSFSARLWQNMKKHKGLYLMILPVVAFYLVFCYYPMYGAQIAFRDYTPKLGVFHSPWAGLKHFGEFFKSVYFERLIRNTFSINLKNLIFGFPAPILFALLLNEVRSQKYKKFVQTVSYMPHFISTVVVAGMVLQFTATDGFLTQIMTLFGYPKQNLMMNPSLFQPIYVISDIWQGIGWGSIIYIAAIAGINSELYEAARMDGAGRFKQMLHVTLPGILPTIITMFILRVGNMMNLGFEKIILLYNSSIYETADVISTYVYRKGLVDQSYSFSTAVGLFNSVINLTLLFCANKICKRLTEHSLW</sequence>
<dbReference type="EMBL" id="MCGH01000002">
    <property type="protein sequence ID" value="ODM06995.1"/>
    <property type="molecule type" value="Genomic_DNA"/>
</dbReference>
<proteinExistence type="inferred from homology"/>
<keyword evidence="9" id="KW-0762">Sugar transport</keyword>
<keyword evidence="3" id="KW-1003">Cell membrane</keyword>
<dbReference type="InterPro" id="IPR000515">
    <property type="entry name" value="MetI-like"/>
</dbReference>
<dbReference type="Pfam" id="PF00528">
    <property type="entry name" value="BPD_transp_1"/>
    <property type="match status" value="1"/>
</dbReference>
<accession>A0A1E3AE38</accession>
<keyword evidence="5 7" id="KW-1133">Transmembrane helix</keyword>
<dbReference type="Proteomes" id="UP000094067">
    <property type="component" value="Unassembled WGS sequence"/>
</dbReference>
<organism evidence="9 10">
    <name type="scientific">Eisenbergiella tayi</name>
    <dbReference type="NCBI Taxonomy" id="1432052"/>
    <lineage>
        <taxon>Bacteria</taxon>
        <taxon>Bacillati</taxon>
        <taxon>Bacillota</taxon>
        <taxon>Clostridia</taxon>
        <taxon>Lachnospirales</taxon>
        <taxon>Lachnospiraceae</taxon>
        <taxon>Eisenbergiella</taxon>
    </lineage>
</organism>
<evidence type="ECO:0000256" key="6">
    <source>
        <dbReference type="ARBA" id="ARBA00023136"/>
    </source>
</evidence>
<evidence type="ECO:0000256" key="1">
    <source>
        <dbReference type="ARBA" id="ARBA00004651"/>
    </source>
</evidence>
<feature type="transmembrane region" description="Helical" evidence="7">
    <location>
        <begin position="20"/>
        <end position="39"/>
    </location>
</feature>
<keyword evidence="6 7" id="KW-0472">Membrane</keyword>
<comment type="similarity">
    <text evidence="7">Belongs to the binding-protein-dependent transport system permease family.</text>
</comment>
<comment type="caution">
    <text evidence="9">The sequence shown here is derived from an EMBL/GenBank/DDBJ whole genome shotgun (WGS) entry which is preliminary data.</text>
</comment>
<dbReference type="PATRIC" id="fig|1432052.4.peg.3216"/>
<feature type="transmembrane region" description="Helical" evidence="7">
    <location>
        <begin position="212"/>
        <end position="230"/>
    </location>
</feature>
<evidence type="ECO:0000256" key="3">
    <source>
        <dbReference type="ARBA" id="ARBA00022475"/>
    </source>
</evidence>
<keyword evidence="4 7" id="KW-0812">Transmembrane</keyword>
<dbReference type="PANTHER" id="PTHR43227">
    <property type="entry name" value="BLL4140 PROTEIN"/>
    <property type="match status" value="1"/>
</dbReference>
<evidence type="ECO:0000256" key="5">
    <source>
        <dbReference type="ARBA" id="ARBA00022989"/>
    </source>
</evidence>
<feature type="transmembrane region" description="Helical" evidence="7">
    <location>
        <begin position="272"/>
        <end position="293"/>
    </location>
</feature>
<keyword evidence="2 7" id="KW-0813">Transport</keyword>
<evidence type="ECO:0000256" key="7">
    <source>
        <dbReference type="RuleBase" id="RU363032"/>
    </source>
</evidence>
<dbReference type="GO" id="GO:0055085">
    <property type="term" value="P:transmembrane transport"/>
    <property type="evidence" value="ECO:0007669"/>
    <property type="project" value="InterPro"/>
</dbReference>
<dbReference type="SUPFAM" id="SSF161098">
    <property type="entry name" value="MetI-like"/>
    <property type="match status" value="1"/>
</dbReference>
<name>A0A1E3AE38_9FIRM</name>
<dbReference type="Gene3D" id="1.10.3720.10">
    <property type="entry name" value="MetI-like"/>
    <property type="match status" value="1"/>
</dbReference>
<dbReference type="PANTHER" id="PTHR43227:SF11">
    <property type="entry name" value="BLL4140 PROTEIN"/>
    <property type="match status" value="1"/>
</dbReference>
<feature type="transmembrane region" description="Helical" evidence="7">
    <location>
        <begin position="169"/>
        <end position="191"/>
    </location>
</feature>
<dbReference type="GO" id="GO:0005886">
    <property type="term" value="C:plasma membrane"/>
    <property type="evidence" value="ECO:0007669"/>
    <property type="project" value="UniProtKB-SubCell"/>
</dbReference>
<feature type="transmembrane region" description="Helical" evidence="7">
    <location>
        <begin position="85"/>
        <end position="104"/>
    </location>
</feature>
<dbReference type="AlphaFoldDB" id="A0A1E3AE38"/>
<dbReference type="InterPro" id="IPR035906">
    <property type="entry name" value="MetI-like_sf"/>
</dbReference>
<feature type="domain" description="ABC transmembrane type-1" evidence="8">
    <location>
        <begin position="79"/>
        <end position="293"/>
    </location>
</feature>
<dbReference type="InterPro" id="IPR050809">
    <property type="entry name" value="UgpAE/MalFG_permease"/>
</dbReference>
<evidence type="ECO:0000259" key="8">
    <source>
        <dbReference type="PROSITE" id="PS50928"/>
    </source>
</evidence>
<feature type="transmembrane region" description="Helical" evidence="7">
    <location>
        <begin position="125"/>
        <end position="149"/>
    </location>
</feature>
<reference evidence="9 10" key="1">
    <citation type="submission" date="2016-07" db="EMBL/GenBank/DDBJ databases">
        <title>Characterization of isolates of Eisenbergiella tayi derived from blood cultures, using whole genome sequencing.</title>
        <authorList>
            <person name="Burdz T."/>
            <person name="Wiebe D."/>
            <person name="Huynh C."/>
            <person name="Bernard K."/>
        </authorList>
    </citation>
    <scope>NUCLEOTIDE SEQUENCE [LARGE SCALE GENOMIC DNA]</scope>
    <source>
        <strain evidence="9 10">NML 110608</strain>
    </source>
</reference>
<dbReference type="PROSITE" id="PS50928">
    <property type="entry name" value="ABC_TM1"/>
    <property type="match status" value="1"/>
</dbReference>
<evidence type="ECO:0000256" key="2">
    <source>
        <dbReference type="ARBA" id="ARBA00022448"/>
    </source>
</evidence>